<evidence type="ECO:0000256" key="1">
    <source>
        <dbReference type="SAM" id="MobiDB-lite"/>
    </source>
</evidence>
<dbReference type="Proteomes" id="UP001283341">
    <property type="component" value="Unassembled WGS sequence"/>
</dbReference>
<dbReference type="AlphaFoldDB" id="A0AAE0I191"/>
<evidence type="ECO:0000313" key="3">
    <source>
        <dbReference type="Proteomes" id="UP001283341"/>
    </source>
</evidence>
<sequence length="345" mass="37134">MQLDNAVLRVPGAEFDEKETESDSSDDSAGEETTDGDETTISIRAASLYGTGQVLADSLNIPVEPGSHAPGLDHSILASFLAVLSGSDLGTVIAWANTSTCFVKLEWSFPDCEFPKITTRHILLADGHADVSLSGGLGFAVKLLRYVQSLGMTSPPSVRQPHFPTCHLGLQCPPQAVDVERETEQPHFQNWTDTAGFMVGQCPFPWPGLPGMPFSTSPPPLDDEISIFTDYTSQESIITPTMTTATTATTWLNDASNLLGTAFSGFPETTISPSEPQNAVEIDESAMDHLVQRQIQIETFEQQKRAAEAMYAHNGDTRGLLAVASASQGGHMESGLWQPTGLPYF</sequence>
<gene>
    <name evidence="2" type="ORF">B0H66DRAFT_534502</name>
</gene>
<name>A0AAE0I191_9PEZI</name>
<proteinExistence type="predicted"/>
<reference evidence="2" key="1">
    <citation type="journal article" date="2023" name="Mol. Phylogenet. Evol.">
        <title>Genome-scale phylogeny and comparative genomics of the fungal order Sordariales.</title>
        <authorList>
            <person name="Hensen N."/>
            <person name="Bonometti L."/>
            <person name="Westerberg I."/>
            <person name="Brannstrom I.O."/>
            <person name="Guillou S."/>
            <person name="Cros-Aarteil S."/>
            <person name="Calhoun S."/>
            <person name="Haridas S."/>
            <person name="Kuo A."/>
            <person name="Mondo S."/>
            <person name="Pangilinan J."/>
            <person name="Riley R."/>
            <person name="LaButti K."/>
            <person name="Andreopoulos B."/>
            <person name="Lipzen A."/>
            <person name="Chen C."/>
            <person name="Yan M."/>
            <person name="Daum C."/>
            <person name="Ng V."/>
            <person name="Clum A."/>
            <person name="Steindorff A."/>
            <person name="Ohm R.A."/>
            <person name="Martin F."/>
            <person name="Silar P."/>
            <person name="Natvig D.O."/>
            <person name="Lalanne C."/>
            <person name="Gautier V."/>
            <person name="Ament-Velasquez S.L."/>
            <person name="Kruys A."/>
            <person name="Hutchinson M.I."/>
            <person name="Powell A.J."/>
            <person name="Barry K."/>
            <person name="Miller A.N."/>
            <person name="Grigoriev I.V."/>
            <person name="Debuchy R."/>
            <person name="Gladieux P."/>
            <person name="Hiltunen Thoren M."/>
            <person name="Johannesson H."/>
        </authorList>
    </citation>
    <scope>NUCLEOTIDE SEQUENCE</scope>
    <source>
        <strain evidence="2">CBS 118394</strain>
    </source>
</reference>
<keyword evidence="3" id="KW-1185">Reference proteome</keyword>
<organism evidence="2 3">
    <name type="scientific">Apodospora peruviana</name>
    <dbReference type="NCBI Taxonomy" id="516989"/>
    <lineage>
        <taxon>Eukaryota</taxon>
        <taxon>Fungi</taxon>
        <taxon>Dikarya</taxon>
        <taxon>Ascomycota</taxon>
        <taxon>Pezizomycotina</taxon>
        <taxon>Sordariomycetes</taxon>
        <taxon>Sordariomycetidae</taxon>
        <taxon>Sordariales</taxon>
        <taxon>Lasiosphaeriaceae</taxon>
        <taxon>Apodospora</taxon>
    </lineage>
</organism>
<feature type="compositionally biased region" description="Acidic residues" evidence="1">
    <location>
        <begin position="14"/>
        <end position="37"/>
    </location>
</feature>
<comment type="caution">
    <text evidence="2">The sequence shown here is derived from an EMBL/GenBank/DDBJ whole genome shotgun (WGS) entry which is preliminary data.</text>
</comment>
<feature type="region of interest" description="Disordered" evidence="1">
    <location>
        <begin position="1"/>
        <end position="37"/>
    </location>
</feature>
<protein>
    <submittedName>
        <fullName evidence="2">Uncharacterized protein</fullName>
    </submittedName>
</protein>
<evidence type="ECO:0000313" key="2">
    <source>
        <dbReference type="EMBL" id="KAK3316242.1"/>
    </source>
</evidence>
<accession>A0AAE0I191</accession>
<reference evidence="2" key="2">
    <citation type="submission" date="2023-06" db="EMBL/GenBank/DDBJ databases">
        <authorList>
            <consortium name="Lawrence Berkeley National Laboratory"/>
            <person name="Haridas S."/>
            <person name="Hensen N."/>
            <person name="Bonometti L."/>
            <person name="Westerberg I."/>
            <person name="Brannstrom I.O."/>
            <person name="Guillou S."/>
            <person name="Cros-Aarteil S."/>
            <person name="Calhoun S."/>
            <person name="Kuo A."/>
            <person name="Mondo S."/>
            <person name="Pangilinan J."/>
            <person name="Riley R."/>
            <person name="Labutti K."/>
            <person name="Andreopoulos B."/>
            <person name="Lipzen A."/>
            <person name="Chen C."/>
            <person name="Yanf M."/>
            <person name="Daum C."/>
            <person name="Ng V."/>
            <person name="Clum A."/>
            <person name="Steindorff A."/>
            <person name="Ohm R."/>
            <person name="Martin F."/>
            <person name="Silar P."/>
            <person name="Natvig D."/>
            <person name="Lalanne C."/>
            <person name="Gautier V."/>
            <person name="Ament-Velasquez S.L."/>
            <person name="Kruys A."/>
            <person name="Hutchinson M.I."/>
            <person name="Powell A.J."/>
            <person name="Barry K."/>
            <person name="Miller A.N."/>
            <person name="Grigoriev I.V."/>
            <person name="Debuchy R."/>
            <person name="Gladieux P."/>
            <person name="Thoren M.H."/>
            <person name="Johannesson H."/>
        </authorList>
    </citation>
    <scope>NUCLEOTIDE SEQUENCE</scope>
    <source>
        <strain evidence="2">CBS 118394</strain>
    </source>
</reference>
<dbReference type="EMBL" id="JAUEDM010000005">
    <property type="protein sequence ID" value="KAK3316242.1"/>
    <property type="molecule type" value="Genomic_DNA"/>
</dbReference>